<dbReference type="InterPro" id="IPR000914">
    <property type="entry name" value="SBP_5_dom"/>
</dbReference>
<evidence type="ECO:0000313" key="7">
    <source>
        <dbReference type="Proteomes" id="UP000034022"/>
    </source>
</evidence>
<dbReference type="CDD" id="cd08513">
    <property type="entry name" value="PBP2_thermophilic_Hb8_like"/>
    <property type="match status" value="1"/>
</dbReference>
<organism evidence="6 7">
    <name type="scientific">Candidatus Falkowbacteria bacterium GW2011_GWE1_38_31</name>
    <dbReference type="NCBI Taxonomy" id="1618638"/>
    <lineage>
        <taxon>Bacteria</taxon>
        <taxon>Candidatus Falkowiibacteriota</taxon>
    </lineage>
</organism>
<dbReference type="InterPro" id="IPR039424">
    <property type="entry name" value="SBP_5"/>
</dbReference>
<evidence type="ECO:0000256" key="2">
    <source>
        <dbReference type="ARBA" id="ARBA00022448"/>
    </source>
</evidence>
<evidence type="ECO:0000313" key="6">
    <source>
        <dbReference type="EMBL" id="KKQ70217.1"/>
    </source>
</evidence>
<dbReference type="SUPFAM" id="SSF53850">
    <property type="entry name" value="Periplasmic binding protein-like II"/>
    <property type="match status" value="1"/>
</dbReference>
<keyword evidence="4" id="KW-0472">Membrane</keyword>
<dbReference type="AlphaFoldDB" id="A0A0G0JU79"/>
<reference evidence="6" key="1">
    <citation type="journal article" date="2015" name="Nature">
        <title>rRNA introns, odd ribosomes, and small enigmatic genomes across a large radiation of phyla.</title>
        <authorList>
            <person name="Brown C.T."/>
            <person name="Hug L.A."/>
            <person name="Thomas B.C."/>
            <person name="Sharon I."/>
            <person name="Castelle C.J."/>
            <person name="Singh A."/>
            <person name="Wilkins M.J."/>
            <person name="Williams K.H."/>
            <person name="Banfield J.F."/>
        </authorList>
    </citation>
    <scope>NUCLEOTIDE SEQUENCE [LARGE SCALE GENOMIC DNA]</scope>
</reference>
<dbReference type="Pfam" id="PF00496">
    <property type="entry name" value="SBP_bac_5"/>
    <property type="match status" value="1"/>
</dbReference>
<dbReference type="GO" id="GO:0042597">
    <property type="term" value="C:periplasmic space"/>
    <property type="evidence" value="ECO:0007669"/>
    <property type="project" value="UniProtKB-ARBA"/>
</dbReference>
<keyword evidence="2" id="KW-0813">Transport</keyword>
<dbReference type="InterPro" id="IPR030678">
    <property type="entry name" value="Peptide/Ni-bd"/>
</dbReference>
<protein>
    <submittedName>
        <fullName evidence="6">Extracellular solute-binding protein family 5</fullName>
    </submittedName>
</protein>
<evidence type="ECO:0000259" key="5">
    <source>
        <dbReference type="Pfam" id="PF00496"/>
    </source>
</evidence>
<dbReference type="PANTHER" id="PTHR30290:SF9">
    <property type="entry name" value="OLIGOPEPTIDE-BINDING PROTEIN APPA"/>
    <property type="match status" value="1"/>
</dbReference>
<comment type="similarity">
    <text evidence="1">Belongs to the bacterial solute-binding protein 5 family.</text>
</comment>
<evidence type="ECO:0000256" key="3">
    <source>
        <dbReference type="ARBA" id="ARBA00022729"/>
    </source>
</evidence>
<accession>A0A0G0JU79</accession>
<gene>
    <name evidence="6" type="ORF">US91_C0006G0056</name>
</gene>
<dbReference type="Proteomes" id="UP000034022">
    <property type="component" value="Unassembled WGS sequence"/>
</dbReference>
<dbReference type="Gene3D" id="3.40.190.10">
    <property type="entry name" value="Periplasmic binding protein-like II"/>
    <property type="match status" value="1"/>
</dbReference>
<feature type="domain" description="Solute-binding protein family 5" evidence="5">
    <location>
        <begin position="115"/>
        <end position="513"/>
    </location>
</feature>
<comment type="caution">
    <text evidence="6">The sequence shown here is derived from an EMBL/GenBank/DDBJ whole genome shotgun (WGS) entry which is preliminary data.</text>
</comment>
<dbReference type="Gene3D" id="3.10.105.10">
    <property type="entry name" value="Dipeptide-binding Protein, Domain 3"/>
    <property type="match status" value="1"/>
</dbReference>
<dbReference type="GO" id="GO:1904680">
    <property type="term" value="F:peptide transmembrane transporter activity"/>
    <property type="evidence" value="ECO:0007669"/>
    <property type="project" value="TreeGrafter"/>
</dbReference>
<dbReference type="GO" id="GO:0015833">
    <property type="term" value="P:peptide transport"/>
    <property type="evidence" value="ECO:0007669"/>
    <property type="project" value="TreeGrafter"/>
</dbReference>
<feature type="transmembrane region" description="Helical" evidence="4">
    <location>
        <begin position="39"/>
        <end position="61"/>
    </location>
</feature>
<dbReference type="Gene3D" id="3.90.76.10">
    <property type="entry name" value="Dipeptide-binding Protein, Domain 1"/>
    <property type="match status" value="1"/>
</dbReference>
<dbReference type="PIRSF" id="PIRSF002741">
    <property type="entry name" value="MppA"/>
    <property type="match status" value="1"/>
</dbReference>
<keyword evidence="4" id="KW-0812">Transmembrane</keyword>
<dbReference type="PANTHER" id="PTHR30290">
    <property type="entry name" value="PERIPLASMIC BINDING COMPONENT OF ABC TRANSPORTER"/>
    <property type="match status" value="1"/>
</dbReference>
<name>A0A0G0JU79_9BACT</name>
<evidence type="ECO:0000256" key="4">
    <source>
        <dbReference type="SAM" id="Phobius"/>
    </source>
</evidence>
<proteinExistence type="inferred from homology"/>
<sequence length="613" mass="70302">MKTQTDLDKKLVLSLSKARIPGLRQLKYINHYLSRKEFWLLYSSLALLVLSAIFLVGNFYFTHLEIVPKRSGTYTEALVGQPKYINPLYSSISDVDSDISSLIFSFLFRHDSSGKLVKDLVDTYEISEDKKVYTLSIRKDVKWHNGGDLTSNDVYFTFNAIKDAAYKSPLRSSFSGVAIEIIDDYSFRFILASPYAAFLELLTFGIMPADAWALIPPESAGQAGINLKPIGSGPYRYNQFTKEEKLGTIKEYQLAVNENYYGSLPYLNLNFKFFGNFEDSINAFNNGEVDGISYLPSEMINNVEKQKSTNFFKLYLPQITAIFINTDKNPILGDKVVRQALAHAIDMNSIINKILNGGAYKIDGPILPNSFAYFADIKKYEYNKAEVERLLESIDWKKSVISQEMFEKASGDIESNDINTKKEAEKILRMGVGEWRMKNKEYFLVKLTTVERSENQSIIEEVKSYWEELGIKAELETIPANQIQAKTIKPREFELLFYGQVLGADPDPYPFWHSSQIGEQGLNITNFNNKEVDKYLEEARLTNDVATRQGEYQKFQKIIAEEVPAIFMYSPLYTYAQNNKVKGFAVSDILVPSDRFENIFDWYIETEKKMSWR</sequence>
<dbReference type="GO" id="GO:0043190">
    <property type="term" value="C:ATP-binding cassette (ABC) transporter complex"/>
    <property type="evidence" value="ECO:0007669"/>
    <property type="project" value="InterPro"/>
</dbReference>
<keyword evidence="4" id="KW-1133">Transmembrane helix</keyword>
<keyword evidence="3" id="KW-0732">Signal</keyword>
<evidence type="ECO:0000256" key="1">
    <source>
        <dbReference type="ARBA" id="ARBA00005695"/>
    </source>
</evidence>
<dbReference type="EMBL" id="LBUU01000006">
    <property type="protein sequence ID" value="KKQ70217.1"/>
    <property type="molecule type" value="Genomic_DNA"/>
</dbReference>